<dbReference type="RefSeq" id="WP_379486104.1">
    <property type="nucleotide sequence ID" value="NZ_JBHLWK010000006.1"/>
</dbReference>
<evidence type="ECO:0000313" key="2">
    <source>
        <dbReference type="Proteomes" id="UP001589798"/>
    </source>
</evidence>
<protein>
    <submittedName>
        <fullName evidence="1">Uncharacterized protein</fullName>
    </submittedName>
</protein>
<name>A0ABV6CRH8_9SPHN</name>
<proteinExistence type="predicted"/>
<gene>
    <name evidence="1" type="ORF">ACFFJC_03555</name>
</gene>
<accession>A0ABV6CRH8</accession>
<organism evidence="1 2">
    <name type="scientific">Novosphingobium soli</name>
    <dbReference type="NCBI Taxonomy" id="574956"/>
    <lineage>
        <taxon>Bacteria</taxon>
        <taxon>Pseudomonadati</taxon>
        <taxon>Pseudomonadota</taxon>
        <taxon>Alphaproteobacteria</taxon>
        <taxon>Sphingomonadales</taxon>
        <taxon>Sphingomonadaceae</taxon>
        <taxon>Novosphingobium</taxon>
    </lineage>
</organism>
<evidence type="ECO:0000313" key="1">
    <source>
        <dbReference type="EMBL" id="MFC0203343.1"/>
    </source>
</evidence>
<dbReference type="EMBL" id="JBHLWK010000006">
    <property type="protein sequence ID" value="MFC0203343.1"/>
    <property type="molecule type" value="Genomic_DNA"/>
</dbReference>
<reference evidence="1 2" key="1">
    <citation type="submission" date="2024-09" db="EMBL/GenBank/DDBJ databases">
        <authorList>
            <person name="Sun Q."/>
            <person name="Mori K."/>
        </authorList>
    </citation>
    <scope>NUCLEOTIDE SEQUENCE [LARGE SCALE GENOMIC DNA]</scope>
    <source>
        <strain evidence="1 2">CCM 7706</strain>
    </source>
</reference>
<sequence length="114" mass="13170">MTQFVFEASTFVASGHQADPGEWGDDTRAEIKKLRGLYPELSHWGDLAIGGAFGDMSEDVLRVSWAHWLFEERHEMFLNYCCWRQTRGRWDGGLGDELEQANEWKHEYGGQDSE</sequence>
<keyword evidence="2" id="KW-1185">Reference proteome</keyword>
<comment type="caution">
    <text evidence="1">The sequence shown here is derived from an EMBL/GenBank/DDBJ whole genome shotgun (WGS) entry which is preliminary data.</text>
</comment>
<dbReference type="Proteomes" id="UP001589798">
    <property type="component" value="Unassembled WGS sequence"/>
</dbReference>